<proteinExistence type="predicted"/>
<dbReference type="AlphaFoldDB" id="A0A4R2NT62"/>
<name>A0A4R2NT62_9FLAO</name>
<reference evidence="1 2" key="1">
    <citation type="submission" date="2019-03" db="EMBL/GenBank/DDBJ databases">
        <title>Genomic Encyclopedia of Type Strains, Phase IV (KMG-IV): sequencing the most valuable type-strain genomes for metagenomic binning, comparative biology and taxonomic classification.</title>
        <authorList>
            <person name="Goeker M."/>
        </authorList>
    </citation>
    <scope>NUCLEOTIDE SEQUENCE [LARGE SCALE GENOMIC DNA]</scope>
    <source>
        <strain evidence="1 2">DSM 14836</strain>
    </source>
</reference>
<sequence>MKKYDVAILSERRYINPPEVNNYISNVLLEDDLVKKALENDGLKVIRLSWDDPNFDWSSTNFILFRTTWDYFDRFEEFSEWLTKVSQQTKLINSQAIIRWNLDKHYLLDLQENGVHICESYFIEKDSTLTLQELSNKHKLDNFVIKPCVSGAARHTYKINAKNISDHEDLFKELISKEAFIMQPFQHNIVEKGELSLMIMNGTFTHAVLKIAKPGDFRVQDDFGGSVHNYTPTPEEIAFAENAVNACKEKPMYARVDIFTDNNGKLAIAELELIEPELWFRMYPEAAAKLSEGIKKLIQN</sequence>
<dbReference type="PANTHER" id="PTHR39217:SF1">
    <property type="entry name" value="GLUTATHIONE SYNTHETASE"/>
    <property type="match status" value="1"/>
</dbReference>
<dbReference type="Gene3D" id="3.30.470.20">
    <property type="entry name" value="ATP-grasp fold, B domain"/>
    <property type="match status" value="1"/>
</dbReference>
<dbReference type="OrthoDB" id="3373978at2"/>
<dbReference type="GO" id="GO:0005524">
    <property type="term" value="F:ATP binding"/>
    <property type="evidence" value="ECO:0007669"/>
    <property type="project" value="InterPro"/>
</dbReference>
<dbReference type="Proteomes" id="UP000294564">
    <property type="component" value="Unassembled WGS sequence"/>
</dbReference>
<dbReference type="Gene3D" id="3.30.1490.20">
    <property type="entry name" value="ATP-grasp fold, A domain"/>
    <property type="match status" value="1"/>
</dbReference>
<dbReference type="EMBL" id="SLXM01000005">
    <property type="protein sequence ID" value="TCP24585.1"/>
    <property type="molecule type" value="Genomic_DNA"/>
</dbReference>
<comment type="caution">
    <text evidence="1">The sequence shown here is derived from an EMBL/GenBank/DDBJ whole genome shotgun (WGS) entry which is preliminary data.</text>
</comment>
<dbReference type="SUPFAM" id="SSF56059">
    <property type="entry name" value="Glutathione synthetase ATP-binding domain-like"/>
    <property type="match status" value="1"/>
</dbReference>
<protein>
    <submittedName>
        <fullName evidence="1">Glutathione synthetase-like protein</fullName>
    </submittedName>
</protein>
<dbReference type="InterPro" id="IPR053191">
    <property type="entry name" value="DcsG_Biosynth_Enzyme"/>
</dbReference>
<evidence type="ECO:0000313" key="1">
    <source>
        <dbReference type="EMBL" id="TCP24585.1"/>
    </source>
</evidence>
<evidence type="ECO:0000313" key="2">
    <source>
        <dbReference type="Proteomes" id="UP000294564"/>
    </source>
</evidence>
<keyword evidence="2" id="KW-1185">Reference proteome</keyword>
<dbReference type="RefSeq" id="WP_132794646.1">
    <property type="nucleotide sequence ID" value="NZ_SLXM01000005.1"/>
</dbReference>
<dbReference type="Gene3D" id="3.40.50.20">
    <property type="match status" value="1"/>
</dbReference>
<dbReference type="InterPro" id="IPR013815">
    <property type="entry name" value="ATP_grasp_subdomain_1"/>
</dbReference>
<organism evidence="1 2">
    <name type="scientific">Tenacibaculum skagerrakense</name>
    <dbReference type="NCBI Taxonomy" id="186571"/>
    <lineage>
        <taxon>Bacteria</taxon>
        <taxon>Pseudomonadati</taxon>
        <taxon>Bacteroidota</taxon>
        <taxon>Flavobacteriia</taxon>
        <taxon>Flavobacteriales</taxon>
        <taxon>Flavobacteriaceae</taxon>
        <taxon>Tenacibaculum</taxon>
    </lineage>
</organism>
<gene>
    <name evidence="1" type="ORF">EV195_10516</name>
</gene>
<accession>A0A4R2NT62</accession>
<dbReference type="PANTHER" id="PTHR39217">
    <property type="match status" value="1"/>
</dbReference>